<dbReference type="RefSeq" id="WP_347178956.1">
    <property type="nucleotide sequence ID" value="NZ_JAQOSQ010000001.1"/>
</dbReference>
<dbReference type="Pfam" id="PF19289">
    <property type="entry name" value="PmbA_TldD_3rd"/>
    <property type="match status" value="1"/>
</dbReference>
<proteinExistence type="inferred from homology"/>
<evidence type="ECO:0000259" key="2">
    <source>
        <dbReference type="Pfam" id="PF01523"/>
    </source>
</evidence>
<protein>
    <submittedName>
        <fullName evidence="4">TldD/PmbA family protein</fullName>
    </submittedName>
</protein>
<feature type="domain" description="Metalloprotease TldD/E C-terminal" evidence="3">
    <location>
        <begin position="226"/>
        <end position="442"/>
    </location>
</feature>
<dbReference type="Proteomes" id="UP001232992">
    <property type="component" value="Unassembled WGS sequence"/>
</dbReference>
<gene>
    <name evidence="4" type="ORF">PMH09_01630</name>
</gene>
<sequence>MLSATNSSQNCQDWNNYGEQLLDLAAKAGAEAAEVYQSQSRSNPIFFEANRLKSVLTNHSEGVALRLWKNGQPGLAVSHGRVDPNTLVEKAIALSQLNPPAEYIELTPGTQQDYPNLGSWVETKQLLTWGEHAISSLRETYSDILCSAELDCEAETTRLLNSLGLDCGYTDTTLSSYLNVEWVRGDDFCSIGDGEIERYALNLSKTVKRIQESLQCCKRNVDPPRGRVPILFTAKAADLLWDTLSAALNGKQVFERASPWAEKQGELVTSEQLTLSQDPSFGPYSWPFDDEGTLTQPLVLIQDGVLQNFYCDRTIGRLLGTGSTGNGYRPNLGSYPTPSLCNLIISGGQEQSFEDLVASLDDALIVDQILGSGGGISGDFSINVDLGYRIKDGEILGRVKDTMVAGNIYHCLRHLIELGGDREWNGSCYTPSVIIEGLSITGKQH</sequence>
<dbReference type="InterPro" id="IPR002510">
    <property type="entry name" value="Metalloprtase-TldD/E_N"/>
</dbReference>
<dbReference type="InterPro" id="IPR047657">
    <property type="entry name" value="PmbA"/>
</dbReference>
<feature type="domain" description="Metalloprotease TldD/E N-terminal" evidence="2">
    <location>
        <begin position="33"/>
        <end position="93"/>
    </location>
</feature>
<organism evidence="4 5">
    <name type="scientific">Roseofilum casamattae BLCC-M143</name>
    <dbReference type="NCBI Taxonomy" id="3022442"/>
    <lineage>
        <taxon>Bacteria</taxon>
        <taxon>Bacillati</taxon>
        <taxon>Cyanobacteriota</taxon>
        <taxon>Cyanophyceae</taxon>
        <taxon>Desertifilales</taxon>
        <taxon>Desertifilaceae</taxon>
        <taxon>Roseofilum</taxon>
        <taxon>Roseofilum casamattae</taxon>
    </lineage>
</organism>
<evidence type="ECO:0000259" key="3">
    <source>
        <dbReference type="Pfam" id="PF19289"/>
    </source>
</evidence>
<evidence type="ECO:0000256" key="1">
    <source>
        <dbReference type="ARBA" id="ARBA00005836"/>
    </source>
</evidence>
<name>A0ABT7BRR4_9CYAN</name>
<dbReference type="InterPro" id="IPR036059">
    <property type="entry name" value="TldD/PmbA_sf"/>
</dbReference>
<dbReference type="InterPro" id="IPR035068">
    <property type="entry name" value="TldD/PmbA_N"/>
</dbReference>
<dbReference type="EMBL" id="JAQOSQ010000001">
    <property type="protein sequence ID" value="MDJ1181884.1"/>
    <property type="molecule type" value="Genomic_DNA"/>
</dbReference>
<dbReference type="Gene3D" id="3.30.2290.10">
    <property type="entry name" value="PmbA/TldD superfamily"/>
    <property type="match status" value="1"/>
</dbReference>
<dbReference type="InterPro" id="IPR045569">
    <property type="entry name" value="Metalloprtase-TldD/E_C"/>
</dbReference>
<accession>A0ABT7BRR4</accession>
<comment type="caution">
    <text evidence="4">The sequence shown here is derived from an EMBL/GenBank/DDBJ whole genome shotgun (WGS) entry which is preliminary data.</text>
</comment>
<evidence type="ECO:0000313" key="5">
    <source>
        <dbReference type="Proteomes" id="UP001232992"/>
    </source>
</evidence>
<comment type="similarity">
    <text evidence="1">Belongs to the peptidase U62 family.</text>
</comment>
<dbReference type="PANTHER" id="PTHR43421">
    <property type="entry name" value="METALLOPROTEASE PMBA"/>
    <property type="match status" value="1"/>
</dbReference>
<dbReference type="SUPFAM" id="SSF111283">
    <property type="entry name" value="Putative modulator of DNA gyrase, PmbA/TldD"/>
    <property type="match status" value="1"/>
</dbReference>
<keyword evidence="5" id="KW-1185">Reference proteome</keyword>
<reference evidence="4 5" key="1">
    <citation type="submission" date="2023-01" db="EMBL/GenBank/DDBJ databases">
        <title>Novel diversity within Roseofilum (Cyanobacteria; Desertifilaceae) from marine benthic mats with descriptions of four novel species.</title>
        <authorList>
            <person name="Wang Y."/>
            <person name="Berthold D.E."/>
            <person name="Hu J."/>
            <person name="Lefler F.W."/>
            <person name="Laughinghouse H.D. IV."/>
        </authorList>
    </citation>
    <scope>NUCLEOTIDE SEQUENCE [LARGE SCALE GENOMIC DNA]</scope>
    <source>
        <strain evidence="4 5">BLCC-M143</strain>
    </source>
</reference>
<evidence type="ECO:0000313" key="4">
    <source>
        <dbReference type="EMBL" id="MDJ1181884.1"/>
    </source>
</evidence>
<dbReference type="Pfam" id="PF01523">
    <property type="entry name" value="PmbA_TldD_1st"/>
    <property type="match status" value="1"/>
</dbReference>
<dbReference type="PANTHER" id="PTHR43421:SF1">
    <property type="entry name" value="METALLOPROTEASE PMBA"/>
    <property type="match status" value="1"/>
</dbReference>